<dbReference type="KEGG" id="ypa:YPA_0960"/>
<dbReference type="Pfam" id="PF07157">
    <property type="entry name" value="DNA_circ_N"/>
    <property type="match status" value="1"/>
</dbReference>
<feature type="domain" description="DNA circulation N-terminal" evidence="1">
    <location>
        <begin position="25"/>
        <end position="118"/>
    </location>
</feature>
<organism evidence="2 3">
    <name type="scientific">Yersinia pestis bv. Antiqua (strain Antiqua)</name>
    <dbReference type="NCBI Taxonomy" id="360102"/>
    <lineage>
        <taxon>Bacteria</taxon>
        <taxon>Pseudomonadati</taxon>
        <taxon>Pseudomonadota</taxon>
        <taxon>Gammaproteobacteria</taxon>
        <taxon>Enterobacterales</taxon>
        <taxon>Yersiniaceae</taxon>
        <taxon>Yersinia</taxon>
    </lineage>
</organism>
<dbReference type="RefSeq" id="WP_002208852.1">
    <property type="nucleotide sequence ID" value="NC_008150.1"/>
</dbReference>
<dbReference type="PANTHER" id="PTHR37829">
    <property type="entry name" value="PHAGE-LIKE ELEMENT PBSX PROTEIN XKDT"/>
    <property type="match status" value="1"/>
</dbReference>
<evidence type="ECO:0000259" key="1">
    <source>
        <dbReference type="Pfam" id="PF07157"/>
    </source>
</evidence>
<dbReference type="GeneID" id="57977384"/>
<sequence>MSLIGNTLSALLGGSDDSWQWSEHLHRASFRGVPFVVVSGQGTFGRRQVTHSYPYRDTSYIEDLGRNTRKIVLKGILIQNSQIYTAPDVMTQRDSLIAACEMSGPGTLVHPTLGEMTVSISEAGLLIDDSFSSERVFSFTLTAIESGLRAFAITGSAEMGASIQSSWLGLSAKAVAGFISTVKGEMRSATQAIKTLKNTAAFWRRMVTGTANEASNLGNALRSTFGRNRYGRYNHGTVGGSSTGATTTVSQQNDTADLSTLVAQRMALVVEGRAALDAALDELLAASSIESHADSVLAVVDALLATGISTRDIIRIMETLALAHDDTFRANDSDRAVADASHHLMATLCTGAMIQVAAQYQPESYDDAVAVLGRVCLVIDNTALVAADRGNDETYRALVQMRESIVTVLQQAGANLSRVGEVSFNRSLPALMLANRLYQDALRGDALVKMANPIHPAFMPIRFKALNL</sequence>
<dbReference type="InterPro" id="IPR009826">
    <property type="entry name" value="DNA_circ_N"/>
</dbReference>
<dbReference type="InterPro" id="IPR052399">
    <property type="entry name" value="Phage_Baseplate_Assmbl_Protein"/>
</dbReference>
<dbReference type="PATRIC" id="fig|360102.15.peg.4022"/>
<proteinExistence type="predicted"/>
<reference evidence="2 3" key="1">
    <citation type="journal article" date="2006" name="J. Bacteriol.">
        <title>Complete genome sequence of Yersinia pestis strains Antiqua and Nepal516: evidence of gene reduction in an emerging pathogen.</title>
        <authorList>
            <person name="Chain P.S."/>
            <person name="Hu P."/>
            <person name="Malfatti S.A."/>
            <person name="Radnedge L."/>
            <person name="Larimer F."/>
            <person name="Vergez L.M."/>
            <person name="Worsham P."/>
            <person name="Chu M.C."/>
            <person name="Andersen G.L."/>
        </authorList>
    </citation>
    <scope>NUCLEOTIDE SEQUENCE [LARGE SCALE GENOMIC DNA]</scope>
    <source>
        <strain evidence="2 3">Antiqua</strain>
    </source>
</reference>
<dbReference type="Proteomes" id="UP000001971">
    <property type="component" value="Chromosome"/>
</dbReference>
<dbReference type="EMBL" id="CP000308">
    <property type="protein sequence ID" value="ABG12928.1"/>
    <property type="molecule type" value="Genomic_DNA"/>
</dbReference>
<dbReference type="AlphaFoldDB" id="A0A0E1NTH1"/>
<gene>
    <name evidence="2" type="ordered locus">YPA_0960</name>
</gene>
<dbReference type="PANTHER" id="PTHR37829:SF3">
    <property type="entry name" value="PROTEIN JAYE-RELATED"/>
    <property type="match status" value="1"/>
</dbReference>
<protein>
    <submittedName>
        <fullName evidence="2">Putative bacteriophage protein</fullName>
    </submittedName>
</protein>
<dbReference type="HOGENOM" id="CLU_046832_0_0_6"/>
<name>A0A0E1NTH1_YERPA</name>
<evidence type="ECO:0000313" key="3">
    <source>
        <dbReference type="Proteomes" id="UP000001971"/>
    </source>
</evidence>
<evidence type="ECO:0000313" key="2">
    <source>
        <dbReference type="EMBL" id="ABG12928.1"/>
    </source>
</evidence>
<accession>A0A0E1NTH1</accession>